<accession>A0A078LUW2</accession>
<dbReference type="EMBL" id="CCSE01000001">
    <property type="protein sequence ID" value="CDZ98973.1"/>
    <property type="molecule type" value="Genomic_DNA"/>
</dbReference>
<dbReference type="STRING" id="1461582.BN1048_00092"/>
<dbReference type="RefSeq" id="WP_035807393.1">
    <property type="nucleotide sequence ID" value="NZ_CCSE01000001.1"/>
</dbReference>
<sequence length="77" mass="8373">MEIKVFASIKEKIGSDTIDLFVGDSITVGELKNHIFVDYPELDGEVFQVAKNESFVKDDEVVTSEDTVALIPPVSGG</sequence>
<dbReference type="InterPro" id="IPR044672">
    <property type="entry name" value="MOCS2A"/>
</dbReference>
<dbReference type="OrthoDB" id="9801945at2"/>
<dbReference type="InterPro" id="IPR003749">
    <property type="entry name" value="ThiS/MoaD-like"/>
</dbReference>
<dbReference type="GO" id="GO:1990133">
    <property type="term" value="C:molybdopterin adenylyltransferase complex"/>
    <property type="evidence" value="ECO:0007669"/>
    <property type="project" value="TreeGrafter"/>
</dbReference>
<dbReference type="GO" id="GO:0000166">
    <property type="term" value="F:nucleotide binding"/>
    <property type="evidence" value="ECO:0007669"/>
    <property type="project" value="UniProtKB-KW"/>
</dbReference>
<proteinExistence type="inferred from homology"/>
<dbReference type="SUPFAM" id="SSF54285">
    <property type="entry name" value="MoaD/ThiS"/>
    <property type="match status" value="1"/>
</dbReference>
<keyword evidence="5" id="KW-1185">Reference proteome</keyword>
<dbReference type="Proteomes" id="UP000044136">
    <property type="component" value="Unassembled WGS sequence"/>
</dbReference>
<dbReference type="PANTHER" id="PTHR33359:SF1">
    <property type="entry name" value="MOLYBDOPTERIN SYNTHASE SULFUR CARRIER SUBUNIT"/>
    <property type="match status" value="1"/>
</dbReference>
<evidence type="ECO:0000256" key="2">
    <source>
        <dbReference type="ARBA" id="ARBA00024200"/>
    </source>
</evidence>
<evidence type="ECO:0000313" key="4">
    <source>
        <dbReference type="EMBL" id="CDZ98973.1"/>
    </source>
</evidence>
<keyword evidence="1" id="KW-0547">Nucleotide-binding</keyword>
<comment type="similarity">
    <text evidence="2">Belongs to the MoaD family.</text>
</comment>
<dbReference type="Pfam" id="PF02597">
    <property type="entry name" value="ThiS"/>
    <property type="match status" value="1"/>
</dbReference>
<dbReference type="HOGENOM" id="CLU_114601_4_1_9"/>
<dbReference type="CDD" id="cd00754">
    <property type="entry name" value="Ubl_MoaD"/>
    <property type="match status" value="1"/>
</dbReference>
<dbReference type="InterPro" id="IPR016155">
    <property type="entry name" value="Mopterin_synth/thiamin_S_b"/>
</dbReference>
<dbReference type="Gene3D" id="3.10.20.30">
    <property type="match status" value="1"/>
</dbReference>
<dbReference type="InterPro" id="IPR012675">
    <property type="entry name" value="Beta-grasp_dom_sf"/>
</dbReference>
<dbReference type="AlphaFoldDB" id="A0A078LUW2"/>
<evidence type="ECO:0000256" key="3">
    <source>
        <dbReference type="ARBA" id="ARBA00024247"/>
    </source>
</evidence>
<dbReference type="eggNOG" id="COG1977">
    <property type="taxonomic scope" value="Bacteria"/>
</dbReference>
<dbReference type="GO" id="GO:0006777">
    <property type="term" value="P:Mo-molybdopterin cofactor biosynthetic process"/>
    <property type="evidence" value="ECO:0007669"/>
    <property type="project" value="InterPro"/>
</dbReference>
<evidence type="ECO:0000256" key="1">
    <source>
        <dbReference type="ARBA" id="ARBA00022741"/>
    </source>
</evidence>
<evidence type="ECO:0000313" key="5">
    <source>
        <dbReference type="Proteomes" id="UP000044136"/>
    </source>
</evidence>
<reference evidence="4 5" key="1">
    <citation type="submission" date="2014-07" db="EMBL/GenBank/DDBJ databases">
        <authorList>
            <person name="Urmite Genomes Urmite Genomes"/>
        </authorList>
    </citation>
    <scope>NUCLEOTIDE SEQUENCE [LARGE SCALE GENOMIC DNA]</scope>
    <source>
        <strain evidence="4 5">13MG44_air</strain>
    </source>
</reference>
<gene>
    <name evidence="4" type="primary">moaD</name>
    <name evidence="4" type="ORF">BN1048_00092</name>
</gene>
<name>A0A078LUW2_9STAP</name>
<organism evidence="4 5">
    <name type="scientific">Jeotgalicoccus saudimassiliensis</name>
    <dbReference type="NCBI Taxonomy" id="1461582"/>
    <lineage>
        <taxon>Bacteria</taxon>
        <taxon>Bacillati</taxon>
        <taxon>Bacillota</taxon>
        <taxon>Bacilli</taxon>
        <taxon>Bacillales</taxon>
        <taxon>Staphylococcaceae</taxon>
        <taxon>Jeotgalicoccus</taxon>
    </lineage>
</organism>
<protein>
    <recommendedName>
        <fullName evidence="3">Molybdopterin synthase sulfur carrier subunit</fullName>
    </recommendedName>
</protein>
<dbReference type="PANTHER" id="PTHR33359">
    <property type="entry name" value="MOLYBDOPTERIN SYNTHASE SULFUR CARRIER SUBUNIT"/>
    <property type="match status" value="1"/>
</dbReference>